<evidence type="ECO:0000313" key="2">
    <source>
        <dbReference type="Proteomes" id="UP000314294"/>
    </source>
</evidence>
<accession>A0A4Z2FA16</accession>
<evidence type="ECO:0000313" key="1">
    <source>
        <dbReference type="EMBL" id="TNN38096.1"/>
    </source>
</evidence>
<gene>
    <name evidence="1" type="ORF">EYF80_051738</name>
</gene>
<reference evidence="1 2" key="1">
    <citation type="submission" date="2019-03" db="EMBL/GenBank/DDBJ databases">
        <title>First draft genome of Liparis tanakae, snailfish: a comprehensive survey of snailfish specific genes.</title>
        <authorList>
            <person name="Kim W."/>
            <person name="Song I."/>
            <person name="Jeong J.-H."/>
            <person name="Kim D."/>
            <person name="Kim S."/>
            <person name="Ryu S."/>
            <person name="Song J.Y."/>
            <person name="Lee S.K."/>
        </authorList>
    </citation>
    <scope>NUCLEOTIDE SEQUENCE [LARGE SCALE GENOMIC DNA]</scope>
    <source>
        <tissue evidence="1">Muscle</tissue>
    </source>
</reference>
<dbReference type="EMBL" id="SRLO01001405">
    <property type="protein sequence ID" value="TNN38096.1"/>
    <property type="molecule type" value="Genomic_DNA"/>
</dbReference>
<dbReference type="Proteomes" id="UP000314294">
    <property type="component" value="Unassembled WGS sequence"/>
</dbReference>
<organism evidence="1 2">
    <name type="scientific">Liparis tanakae</name>
    <name type="common">Tanaka's snailfish</name>
    <dbReference type="NCBI Taxonomy" id="230148"/>
    <lineage>
        <taxon>Eukaryota</taxon>
        <taxon>Metazoa</taxon>
        <taxon>Chordata</taxon>
        <taxon>Craniata</taxon>
        <taxon>Vertebrata</taxon>
        <taxon>Euteleostomi</taxon>
        <taxon>Actinopterygii</taxon>
        <taxon>Neopterygii</taxon>
        <taxon>Teleostei</taxon>
        <taxon>Neoteleostei</taxon>
        <taxon>Acanthomorphata</taxon>
        <taxon>Eupercaria</taxon>
        <taxon>Perciformes</taxon>
        <taxon>Cottioidei</taxon>
        <taxon>Cottales</taxon>
        <taxon>Liparidae</taxon>
        <taxon>Liparis</taxon>
    </lineage>
</organism>
<keyword evidence="2" id="KW-1185">Reference proteome</keyword>
<sequence>MPPGTLVARRAGVGSASVRIRFVFSSWSVRRRRRFPERRRTSIRVPNVFCSSEDFRLCSLKSLSPALQGGKRLRKTEGSGGGVFLNAVWDERHQSQRPSVRLRPL</sequence>
<protein>
    <submittedName>
        <fullName evidence="1">Uncharacterized protein</fullName>
    </submittedName>
</protein>
<dbReference type="AlphaFoldDB" id="A0A4Z2FA16"/>
<proteinExistence type="predicted"/>
<comment type="caution">
    <text evidence="1">The sequence shown here is derived from an EMBL/GenBank/DDBJ whole genome shotgun (WGS) entry which is preliminary data.</text>
</comment>
<name>A0A4Z2FA16_9TELE</name>